<feature type="transmembrane region" description="Helical" evidence="1">
    <location>
        <begin position="328"/>
        <end position="350"/>
    </location>
</feature>
<keyword evidence="1" id="KW-0812">Transmembrane</keyword>
<evidence type="ECO:0000259" key="3">
    <source>
        <dbReference type="Pfam" id="PF07670"/>
    </source>
</evidence>
<dbReference type="OrthoDB" id="6075923at2759"/>
<feature type="transmembrane region" description="Helical" evidence="1">
    <location>
        <begin position="370"/>
        <end position="389"/>
    </location>
</feature>
<reference evidence="5" key="1">
    <citation type="journal article" date="2015" name="PLoS Genet.">
        <title>Genome Sequence and Transcriptome Analyses of Chrysochromulina tobin: Metabolic Tools for Enhanced Algal Fitness in the Prominent Order Prymnesiales (Haptophyceae).</title>
        <authorList>
            <person name="Hovde B.T."/>
            <person name="Deodato C.R."/>
            <person name="Hunsperger H.M."/>
            <person name="Ryken S.A."/>
            <person name="Yost W."/>
            <person name="Jha R.K."/>
            <person name="Patterson J."/>
            <person name="Monnat R.J. Jr."/>
            <person name="Barlow S.B."/>
            <person name="Starkenburg S.R."/>
            <person name="Cattolico R.A."/>
        </authorList>
    </citation>
    <scope>NUCLEOTIDE SEQUENCE</scope>
    <source>
        <strain evidence="5">CCMP291</strain>
    </source>
</reference>
<dbReference type="InterPro" id="IPR011642">
    <property type="entry name" value="Gate_dom"/>
</dbReference>
<evidence type="ECO:0000313" key="4">
    <source>
        <dbReference type="EMBL" id="KOO22072.1"/>
    </source>
</evidence>
<dbReference type="InterPro" id="IPR011657">
    <property type="entry name" value="CNT_C_dom"/>
</dbReference>
<dbReference type="Pfam" id="PF07670">
    <property type="entry name" value="Gate"/>
    <property type="match status" value="1"/>
</dbReference>
<evidence type="ECO:0000313" key="5">
    <source>
        <dbReference type="Proteomes" id="UP000037460"/>
    </source>
</evidence>
<dbReference type="PANTHER" id="PTHR10590">
    <property type="entry name" value="SODIUM/NUCLEOSIDE COTRANSPORTER"/>
    <property type="match status" value="1"/>
</dbReference>
<feature type="transmembrane region" description="Helical" evidence="1">
    <location>
        <begin position="232"/>
        <end position="253"/>
    </location>
</feature>
<keyword evidence="1" id="KW-0472">Membrane</keyword>
<gene>
    <name evidence="4" type="ORF">Ctob_000576</name>
</gene>
<dbReference type="PANTHER" id="PTHR10590:SF4">
    <property type="entry name" value="SOLUTE CARRIER FAMILY 28 MEMBER 3"/>
    <property type="match status" value="1"/>
</dbReference>
<dbReference type="EMBL" id="JWZX01003313">
    <property type="protein sequence ID" value="KOO22072.1"/>
    <property type="molecule type" value="Genomic_DNA"/>
</dbReference>
<proteinExistence type="predicted"/>
<feature type="domain" description="Concentrative nucleoside transporter C-terminal" evidence="2">
    <location>
        <begin position="215"/>
        <end position="385"/>
    </location>
</feature>
<dbReference type="Proteomes" id="UP000037460">
    <property type="component" value="Unassembled WGS sequence"/>
</dbReference>
<evidence type="ECO:0000256" key="1">
    <source>
        <dbReference type="SAM" id="Phobius"/>
    </source>
</evidence>
<feature type="transmembrane region" description="Helical" evidence="1">
    <location>
        <begin position="259"/>
        <end position="280"/>
    </location>
</feature>
<sequence>MDRLTILLHVGVLQVVFGRLGGALSALLGVSRAEAICAVANIFLGQTEAPLLVRPILGRLNDSQLHCVMAGGFASVAGSTLGAYILMGAPATHLLAASVTSAPASLAIAKMLHPDKPRGARRSPRADGWSLHGSAKATELAEVKVGSAPLGEETDAGSSVSSSAHASSSREISSREFSSREIDVGAIRTVTGLARRGDLNGKKVRVFDDVVELPAAETDNVVQAAAEGAINAVPLVACIAATLIAFLALVAMLDTLAGFLFSLVGIEGVSFTRALGWLGFPIARLMGVPTADCAFVGQLIGIKTATNEFVAFARLSDAIRDGSVSPRAVVIASYALCGFANVGSMGIMVGGLSTLAPHKRDVLSREVPRALVAGTLAAFATACVAAAIYSEDDVSVGLPSRTHPVGSNSTDGLG</sequence>
<protein>
    <submittedName>
        <fullName evidence="4">Nucleoside family</fullName>
    </submittedName>
</protein>
<dbReference type="InterPro" id="IPR008276">
    <property type="entry name" value="C_nuclsd_transpt"/>
</dbReference>
<accession>A0A0M0J6W2</accession>
<dbReference type="GO" id="GO:0005886">
    <property type="term" value="C:plasma membrane"/>
    <property type="evidence" value="ECO:0007669"/>
    <property type="project" value="TreeGrafter"/>
</dbReference>
<keyword evidence="1" id="KW-1133">Transmembrane helix</keyword>
<evidence type="ECO:0000259" key="2">
    <source>
        <dbReference type="Pfam" id="PF07662"/>
    </source>
</evidence>
<dbReference type="Pfam" id="PF07662">
    <property type="entry name" value="Nucleos_tra2_C"/>
    <property type="match status" value="1"/>
</dbReference>
<keyword evidence="5" id="KW-1185">Reference proteome</keyword>
<dbReference type="GO" id="GO:0005415">
    <property type="term" value="F:nucleoside:sodium symporter activity"/>
    <property type="evidence" value="ECO:0007669"/>
    <property type="project" value="TreeGrafter"/>
</dbReference>
<organism evidence="4 5">
    <name type="scientific">Chrysochromulina tobinii</name>
    <dbReference type="NCBI Taxonomy" id="1460289"/>
    <lineage>
        <taxon>Eukaryota</taxon>
        <taxon>Haptista</taxon>
        <taxon>Haptophyta</taxon>
        <taxon>Prymnesiophyceae</taxon>
        <taxon>Prymnesiales</taxon>
        <taxon>Chrysochromulinaceae</taxon>
        <taxon>Chrysochromulina</taxon>
    </lineage>
</organism>
<dbReference type="AlphaFoldDB" id="A0A0M0J6W2"/>
<feature type="domain" description="Nucleoside transporter/FeoB GTPase Gate" evidence="3">
    <location>
        <begin position="5"/>
        <end position="89"/>
    </location>
</feature>
<name>A0A0M0J6W2_9EUKA</name>
<comment type="caution">
    <text evidence="4">The sequence shown here is derived from an EMBL/GenBank/DDBJ whole genome shotgun (WGS) entry which is preliminary data.</text>
</comment>